<dbReference type="PRINTS" id="PR00032">
    <property type="entry name" value="HTHARAC"/>
</dbReference>
<dbReference type="InterPro" id="IPR009057">
    <property type="entry name" value="Homeodomain-like_sf"/>
</dbReference>
<keyword evidence="1" id="KW-0805">Transcription regulation</keyword>
<dbReference type="PROSITE" id="PS01124">
    <property type="entry name" value="HTH_ARAC_FAMILY_2"/>
    <property type="match status" value="1"/>
</dbReference>
<proteinExistence type="predicted"/>
<dbReference type="Gene3D" id="1.10.10.60">
    <property type="entry name" value="Homeodomain-like"/>
    <property type="match status" value="2"/>
</dbReference>
<dbReference type="EMBL" id="MFYX01000103">
    <property type="protein sequence ID" value="OGK02694.1"/>
    <property type="molecule type" value="Genomic_DNA"/>
</dbReference>
<evidence type="ECO:0000259" key="4">
    <source>
        <dbReference type="PROSITE" id="PS01124"/>
    </source>
</evidence>
<dbReference type="PANTHER" id="PTHR43280">
    <property type="entry name" value="ARAC-FAMILY TRANSCRIPTIONAL REGULATOR"/>
    <property type="match status" value="1"/>
</dbReference>
<keyword evidence="3" id="KW-0804">Transcription</keyword>
<reference evidence="5 6" key="1">
    <citation type="journal article" date="2016" name="Nat. Commun.">
        <title>Thousands of microbial genomes shed light on interconnected biogeochemical processes in an aquifer system.</title>
        <authorList>
            <person name="Anantharaman K."/>
            <person name="Brown C.T."/>
            <person name="Hug L.A."/>
            <person name="Sharon I."/>
            <person name="Castelle C.J."/>
            <person name="Probst A.J."/>
            <person name="Thomas B.C."/>
            <person name="Singh A."/>
            <person name="Wilkins M.J."/>
            <person name="Karaoz U."/>
            <person name="Brodie E.L."/>
            <person name="Williams K.H."/>
            <person name="Hubbard S.S."/>
            <person name="Banfield J.F."/>
        </authorList>
    </citation>
    <scope>NUCLEOTIDE SEQUENCE [LARGE SCALE GENOMIC DNA]</scope>
</reference>
<dbReference type="GO" id="GO:0043565">
    <property type="term" value="F:sequence-specific DNA binding"/>
    <property type="evidence" value="ECO:0007669"/>
    <property type="project" value="InterPro"/>
</dbReference>
<dbReference type="AlphaFoldDB" id="A0A1F7F7P6"/>
<dbReference type="GO" id="GO:0003700">
    <property type="term" value="F:DNA-binding transcription factor activity"/>
    <property type="evidence" value="ECO:0007669"/>
    <property type="project" value="InterPro"/>
</dbReference>
<name>A0A1F7F7P6_UNCRA</name>
<comment type="caution">
    <text evidence="5">The sequence shown here is derived from an EMBL/GenBank/DDBJ whole genome shotgun (WGS) entry which is preliminary data.</text>
</comment>
<dbReference type="InterPro" id="IPR018062">
    <property type="entry name" value="HTH_AraC-typ_CS"/>
</dbReference>
<dbReference type="SUPFAM" id="SSF46689">
    <property type="entry name" value="Homeodomain-like"/>
    <property type="match status" value="2"/>
</dbReference>
<dbReference type="InterPro" id="IPR018060">
    <property type="entry name" value="HTH_AraC"/>
</dbReference>
<organism evidence="5 6">
    <name type="scientific">Candidatus Raymondbacteria bacterium RIFOXYD12_FULL_49_13</name>
    <dbReference type="NCBI Taxonomy" id="1817890"/>
    <lineage>
        <taxon>Bacteria</taxon>
        <taxon>Raymondiibacteriota</taxon>
    </lineage>
</organism>
<dbReference type="InterPro" id="IPR020449">
    <property type="entry name" value="Tscrpt_reg_AraC-type_HTH"/>
</dbReference>
<feature type="domain" description="HTH araC/xylS-type" evidence="4">
    <location>
        <begin position="183"/>
        <end position="281"/>
    </location>
</feature>
<dbReference type="PROSITE" id="PS00041">
    <property type="entry name" value="HTH_ARAC_FAMILY_1"/>
    <property type="match status" value="1"/>
</dbReference>
<evidence type="ECO:0000256" key="2">
    <source>
        <dbReference type="ARBA" id="ARBA00023125"/>
    </source>
</evidence>
<sequence length="286" mass="32683">MAKNRTTHAAFGKFPLIINRQPSQGSIDLHSHAFTELVVILGGNAVHYSRADSYDIMAGDCFVVERAHGYKESNKLSLVNILFIPEQLPVPWNEARKLPGYHAFFALEPQYRKLHNFRSRLRLEPSGLAHVSELIDTIEQELHKKNAGYEIMATGLFMQLISFISRAYSRMQGTEYADLMGLSEVISHIERNFADEIRMADLAAMAAMSESRLLRAFRRATGHAPIDYLIHLRIRQACGLLRQKESTITAIAYQTGFNDSNYFTRQFRRIMGMSPRQFRKGRRLSS</sequence>
<dbReference type="Pfam" id="PF12833">
    <property type="entry name" value="HTH_18"/>
    <property type="match status" value="1"/>
</dbReference>
<keyword evidence="2" id="KW-0238">DNA-binding</keyword>
<protein>
    <recommendedName>
        <fullName evidence="4">HTH araC/xylS-type domain-containing protein</fullName>
    </recommendedName>
</protein>
<dbReference type="SMART" id="SM00342">
    <property type="entry name" value="HTH_ARAC"/>
    <property type="match status" value="1"/>
</dbReference>
<dbReference type="Proteomes" id="UP000179243">
    <property type="component" value="Unassembled WGS sequence"/>
</dbReference>
<dbReference type="PANTHER" id="PTHR43280:SF28">
    <property type="entry name" value="HTH-TYPE TRANSCRIPTIONAL ACTIVATOR RHAS"/>
    <property type="match status" value="1"/>
</dbReference>
<dbReference type="InterPro" id="IPR037923">
    <property type="entry name" value="HTH-like"/>
</dbReference>
<evidence type="ECO:0000256" key="3">
    <source>
        <dbReference type="ARBA" id="ARBA00023163"/>
    </source>
</evidence>
<evidence type="ECO:0000313" key="6">
    <source>
        <dbReference type="Proteomes" id="UP000179243"/>
    </source>
</evidence>
<gene>
    <name evidence="5" type="ORF">A2519_09520</name>
</gene>
<dbReference type="SUPFAM" id="SSF51215">
    <property type="entry name" value="Regulatory protein AraC"/>
    <property type="match status" value="1"/>
</dbReference>
<evidence type="ECO:0000256" key="1">
    <source>
        <dbReference type="ARBA" id="ARBA00023015"/>
    </source>
</evidence>
<accession>A0A1F7F7P6</accession>
<evidence type="ECO:0000313" key="5">
    <source>
        <dbReference type="EMBL" id="OGK02694.1"/>
    </source>
</evidence>